<dbReference type="Pfam" id="PF08264">
    <property type="entry name" value="Anticodon_1"/>
    <property type="match status" value="1"/>
</dbReference>
<dbReference type="Proteomes" id="UP001500212">
    <property type="component" value="Unassembled WGS sequence"/>
</dbReference>
<comment type="cofactor">
    <cofactor evidence="8">
        <name>Zn(2+)</name>
        <dbReference type="ChEBI" id="CHEBI:29105"/>
    </cofactor>
</comment>
<dbReference type="InterPro" id="IPR033709">
    <property type="entry name" value="Anticodon_Ile_ABEc"/>
</dbReference>
<dbReference type="InterPro" id="IPR009008">
    <property type="entry name" value="Val/Leu/Ile-tRNA-synth_edit"/>
</dbReference>
<keyword evidence="4 8" id="KW-0648">Protein biosynthesis</keyword>
<dbReference type="InterPro" id="IPR002300">
    <property type="entry name" value="aa-tRNA-synth_Ia"/>
</dbReference>
<evidence type="ECO:0000259" key="9">
    <source>
        <dbReference type="Pfam" id="PF00133"/>
    </source>
</evidence>
<reference evidence="12" key="1">
    <citation type="journal article" date="2019" name="Int. J. Syst. Evol. Microbiol.">
        <title>The Global Catalogue of Microorganisms (GCM) 10K type strain sequencing project: providing services to taxonomists for standard genome sequencing and annotation.</title>
        <authorList>
            <consortium name="The Broad Institute Genomics Platform"/>
            <consortium name="The Broad Institute Genome Sequencing Center for Infectious Disease"/>
            <person name="Wu L."/>
            <person name="Ma J."/>
        </authorList>
    </citation>
    <scope>NUCLEOTIDE SEQUENCE [LARGE SCALE GENOMIC DNA]</scope>
    <source>
        <strain evidence="12">JCM 17938</strain>
    </source>
</reference>
<keyword evidence="5 8" id="KW-0030">Aminoacyl-tRNA synthetase</keyword>
<feature type="short sequence motif" description="'KMSKS' region" evidence="8">
    <location>
        <begin position="611"/>
        <end position="615"/>
    </location>
</feature>
<dbReference type="RefSeq" id="WP_345347573.1">
    <property type="nucleotide sequence ID" value="NZ_BAABHJ010000002.1"/>
</dbReference>
<feature type="binding site" evidence="8">
    <location>
        <position position="614"/>
    </location>
    <ligand>
        <name>ATP</name>
        <dbReference type="ChEBI" id="CHEBI:30616"/>
    </ligand>
</feature>
<name>A0ABP8TD40_9ACTN</name>
<comment type="caution">
    <text evidence="11">The sequence shown here is derived from an EMBL/GenBank/DDBJ whole genome shotgun (WGS) entry which is preliminary data.</text>
</comment>
<keyword evidence="1 8" id="KW-0436">Ligase</keyword>
<evidence type="ECO:0000256" key="8">
    <source>
        <dbReference type="HAMAP-Rule" id="MF_02003"/>
    </source>
</evidence>
<dbReference type="SUPFAM" id="SSF52374">
    <property type="entry name" value="Nucleotidylyl transferase"/>
    <property type="match status" value="1"/>
</dbReference>
<keyword evidence="8" id="KW-0479">Metal-binding</keyword>
<dbReference type="InterPro" id="IPR023586">
    <property type="entry name" value="Ile-tRNA-ligase_type2"/>
</dbReference>
<organism evidence="11 12">
    <name type="scientific">Actinoallomurus liliacearum</name>
    <dbReference type="NCBI Taxonomy" id="1080073"/>
    <lineage>
        <taxon>Bacteria</taxon>
        <taxon>Bacillati</taxon>
        <taxon>Actinomycetota</taxon>
        <taxon>Actinomycetes</taxon>
        <taxon>Streptosporangiales</taxon>
        <taxon>Thermomonosporaceae</taxon>
        <taxon>Actinoallomurus</taxon>
    </lineage>
</organism>
<dbReference type="InterPro" id="IPR009080">
    <property type="entry name" value="tRNAsynth_Ia_anticodon-bd"/>
</dbReference>
<dbReference type="GO" id="GO:0016874">
    <property type="term" value="F:ligase activity"/>
    <property type="evidence" value="ECO:0007669"/>
    <property type="project" value="UniProtKB-KW"/>
</dbReference>
<sequence>MPFEAVEQRPDLPRVEERVLARWQERQVFRRTLERTVGGPVFVCYDGPPTGGGRPGIHHVEARVFKDVFPRHRTMKGAFVPRMAGWDCHGIPVELEVEKQLGIDQKSQIEEYGVAEFNARCRQTVTRYVGEFDRLTRRIGYWVDTDDPYQTMSTEYIESIWWSLKTLYDQGLIYQADRVAPYCPRCGTALSDHEVAQGYAETDDPSILVRFPVLTGPLVGEDADLLVWTTMPWTLVPATLAVIGADFRYVLAAGGRAGDRPVVVAADRAATVLGEDARVIRDVSLDELVGARYRAPFDFVGPGSADDPDGDPASWRYVVTADFVKGDEGTGIVHTGAAFGEDDMRVAREHGVPVVRPVGRDGRFDGRVGPYAGMFVRDADARIIEDLREAGLLLHAGTHRHTYPFCRRCGTPLLYYAKPSWYLATSRIRDRLLADNATIDWRPAHIRDGRYGEWPAGNVDWALSRERFWGTPLPLWRCDECAHTIALGSLAELGERAGKDLAWLDPHRPYVDAITFPCEACVDGTMCRVPEVIDAWYDSGAMPFARFGYPHVPGSEDRFVQSFPADFVCEAIDRPRGWFSSLQTVTTLLFDRGGYRRALSLGHIVGSDGREMSKSLGNVVDPWELIDTYGADALRWLLLMDGNPWQPRRVGPERLREVANRVLRTLWNTYYFFVTYANLAEWTPQESGPPVARRPVMDRWILARLAEVTAHADAALADFDATRAGRGLAVFIDDLSNWYVRCGRTRFSRTGDRTDTAAAFATLYTCLTTLARLLAPITPFLADELHENLVRAVRLDAPDSVHLTDYPAPDEGARDDVLCAAMALARRLVGLGRDARAKAGVQVRRPLRRVLVTLPDEARALLPPVGEVIAAELNVKAVELGDATAVVRSLKPDFRALGPAFGGRTAAVATAITGADAGEAIAGLRERGRFTIEVDGEVLTVQSEHVRIVEEAPKGWQISADGSYGIALDLEADRDLHLEGLAREFVRLVNDLRKRRGLRLDDRIVLNVSPTDDPAADLIAMLDAHRVTIARDVLADAITTHTAAPSADQVLTIGNVSALITLRRSRRVI</sequence>
<dbReference type="HAMAP" id="MF_02003">
    <property type="entry name" value="Ile_tRNA_synth_type2"/>
    <property type="match status" value="1"/>
</dbReference>
<proteinExistence type="inferred from homology"/>
<dbReference type="EMBL" id="BAABHJ010000002">
    <property type="protein sequence ID" value="GAA4601889.1"/>
    <property type="molecule type" value="Genomic_DNA"/>
</dbReference>
<feature type="domain" description="Methionyl/Valyl/Leucyl/Isoleucyl-tRNA synthetase anticodon-binding" evidence="10">
    <location>
        <begin position="698"/>
        <end position="848"/>
    </location>
</feature>
<feature type="domain" description="Aminoacyl-tRNA synthetase class Ia" evidence="9">
    <location>
        <begin position="19"/>
        <end position="639"/>
    </location>
</feature>
<dbReference type="EC" id="6.1.1.5" evidence="8"/>
<comment type="similarity">
    <text evidence="8">Belongs to the class-I aminoacyl-tRNA synthetase family. IleS type 2 subfamily.</text>
</comment>
<gene>
    <name evidence="11" type="primary">ileS_1</name>
    <name evidence="8" type="synonym">ileS</name>
    <name evidence="11" type="ORF">GCM10023195_05230</name>
</gene>
<keyword evidence="12" id="KW-1185">Reference proteome</keyword>
<protein>
    <recommendedName>
        <fullName evidence="8">Isoleucine--tRNA ligase</fullName>
        <ecNumber evidence="8">6.1.1.5</ecNumber>
    </recommendedName>
    <alternativeName>
        <fullName evidence="8">Isoleucyl-tRNA synthetase</fullName>
        <shortName evidence="8">IleRS</shortName>
    </alternativeName>
</protein>
<evidence type="ECO:0000256" key="1">
    <source>
        <dbReference type="ARBA" id="ARBA00022598"/>
    </source>
</evidence>
<dbReference type="PANTHER" id="PTHR42780:SF1">
    <property type="entry name" value="ISOLEUCINE--TRNA LIGASE, CYTOPLASMIC"/>
    <property type="match status" value="1"/>
</dbReference>
<comment type="catalytic activity">
    <reaction evidence="7 8">
        <text>tRNA(Ile) + L-isoleucine + ATP = L-isoleucyl-tRNA(Ile) + AMP + diphosphate</text>
        <dbReference type="Rhea" id="RHEA:11060"/>
        <dbReference type="Rhea" id="RHEA-COMP:9666"/>
        <dbReference type="Rhea" id="RHEA-COMP:9695"/>
        <dbReference type="ChEBI" id="CHEBI:30616"/>
        <dbReference type="ChEBI" id="CHEBI:33019"/>
        <dbReference type="ChEBI" id="CHEBI:58045"/>
        <dbReference type="ChEBI" id="CHEBI:78442"/>
        <dbReference type="ChEBI" id="CHEBI:78528"/>
        <dbReference type="ChEBI" id="CHEBI:456215"/>
        <dbReference type="EC" id="6.1.1.5"/>
    </reaction>
</comment>
<evidence type="ECO:0000256" key="3">
    <source>
        <dbReference type="ARBA" id="ARBA00022840"/>
    </source>
</evidence>
<evidence type="ECO:0000256" key="5">
    <source>
        <dbReference type="ARBA" id="ARBA00023146"/>
    </source>
</evidence>
<dbReference type="NCBIfam" id="TIGR00392">
    <property type="entry name" value="ileS"/>
    <property type="match status" value="1"/>
</dbReference>
<comment type="function">
    <text evidence="6 8">Catalyzes the attachment of isoleucine to tRNA(Ile). As IleRS can inadvertently accommodate and process structurally similar amino acids such as valine, to avoid such errors it has two additional distinct tRNA(Ile)-dependent editing activities. One activity is designated as 'pretransfer' editing and involves the hydrolysis of activated Val-AMP. The other activity is designated 'posttransfer' editing and involves deacylation of mischarged Val-tRNA(Ile).</text>
</comment>
<comment type="subunit">
    <text evidence="8">Monomer.</text>
</comment>
<keyword evidence="8" id="KW-0862">Zinc</keyword>
<evidence type="ECO:0000256" key="6">
    <source>
        <dbReference type="ARBA" id="ARBA00025217"/>
    </source>
</evidence>
<evidence type="ECO:0000256" key="2">
    <source>
        <dbReference type="ARBA" id="ARBA00022741"/>
    </source>
</evidence>
<dbReference type="Gene3D" id="3.90.740.10">
    <property type="entry name" value="Valyl/Leucyl/Isoleucyl-tRNA synthetase, editing domain"/>
    <property type="match status" value="1"/>
</dbReference>
<dbReference type="InterPro" id="IPR002301">
    <property type="entry name" value="Ile-tRNA-ligase"/>
</dbReference>
<comment type="subcellular location">
    <subcellularLocation>
        <location evidence="8">Cytoplasm</location>
    </subcellularLocation>
</comment>
<comment type="domain">
    <text evidence="8">IleRS has two distinct active sites: one for aminoacylation and one for editing. The misactivated valine is translocated from the active site to the editing site, which sterically excludes the correctly activated isoleucine. The single editing site contains two valyl binding pockets, one specific for each substrate (Val-AMP or Val-tRNA(Ile)).</text>
</comment>
<accession>A0ABP8TD40</accession>
<dbReference type="SUPFAM" id="SSF47323">
    <property type="entry name" value="Anticodon-binding domain of a subclass of class I aminoacyl-tRNA synthetases"/>
    <property type="match status" value="1"/>
</dbReference>
<keyword evidence="3 8" id="KW-0067">ATP-binding</keyword>
<dbReference type="PANTHER" id="PTHR42780">
    <property type="entry name" value="SOLEUCYL-TRNA SYNTHETASE"/>
    <property type="match status" value="1"/>
</dbReference>
<dbReference type="Pfam" id="PF00133">
    <property type="entry name" value="tRNA-synt_1"/>
    <property type="match status" value="1"/>
</dbReference>
<evidence type="ECO:0000313" key="12">
    <source>
        <dbReference type="Proteomes" id="UP001500212"/>
    </source>
</evidence>
<dbReference type="InterPro" id="IPR013155">
    <property type="entry name" value="M/V/L/I-tRNA-synth_anticd-bd"/>
</dbReference>
<evidence type="ECO:0000256" key="7">
    <source>
        <dbReference type="ARBA" id="ARBA00048359"/>
    </source>
</evidence>
<evidence type="ECO:0000256" key="4">
    <source>
        <dbReference type="ARBA" id="ARBA00022917"/>
    </source>
</evidence>
<dbReference type="SUPFAM" id="SSF50677">
    <property type="entry name" value="ValRS/IleRS/LeuRS editing domain"/>
    <property type="match status" value="1"/>
</dbReference>
<dbReference type="Pfam" id="PF19302">
    <property type="entry name" value="DUF5915"/>
    <property type="match status" value="1"/>
</dbReference>
<evidence type="ECO:0000313" key="11">
    <source>
        <dbReference type="EMBL" id="GAA4601889.1"/>
    </source>
</evidence>
<dbReference type="PRINTS" id="PR00984">
    <property type="entry name" value="TRNASYNTHILE"/>
</dbReference>
<dbReference type="InterPro" id="IPR014729">
    <property type="entry name" value="Rossmann-like_a/b/a_fold"/>
</dbReference>
<dbReference type="Gene3D" id="1.10.730.10">
    <property type="entry name" value="Isoleucyl-tRNA Synthetase, Domain 1"/>
    <property type="match status" value="1"/>
</dbReference>
<keyword evidence="8" id="KW-0963">Cytoplasm</keyword>
<dbReference type="CDD" id="cd07961">
    <property type="entry name" value="Anticodon_Ia_Ile_ABEc"/>
    <property type="match status" value="1"/>
</dbReference>
<evidence type="ECO:0000259" key="10">
    <source>
        <dbReference type="Pfam" id="PF08264"/>
    </source>
</evidence>
<keyword evidence="2 8" id="KW-0547">Nucleotide-binding</keyword>
<feature type="short sequence motif" description="'HIGH' region" evidence="8">
    <location>
        <begin position="49"/>
        <end position="59"/>
    </location>
</feature>
<dbReference type="Gene3D" id="3.40.50.620">
    <property type="entry name" value="HUPs"/>
    <property type="match status" value="2"/>
</dbReference>